<organism evidence="2 3">
    <name type="scientific">Nocardioides massiliensis</name>
    <dbReference type="NCBI Taxonomy" id="1325935"/>
    <lineage>
        <taxon>Bacteria</taxon>
        <taxon>Bacillati</taxon>
        <taxon>Actinomycetota</taxon>
        <taxon>Actinomycetes</taxon>
        <taxon>Propionibacteriales</taxon>
        <taxon>Nocardioidaceae</taxon>
        <taxon>Nocardioides</taxon>
    </lineage>
</organism>
<evidence type="ECO:0000313" key="3">
    <source>
        <dbReference type="Proteomes" id="UP001240447"/>
    </source>
</evidence>
<name>A0ABT9NRV1_9ACTN</name>
<comment type="caution">
    <text evidence="2">The sequence shown here is derived from an EMBL/GenBank/DDBJ whole genome shotgun (WGS) entry which is preliminary data.</text>
</comment>
<feature type="region of interest" description="Disordered" evidence="1">
    <location>
        <begin position="1"/>
        <end position="25"/>
    </location>
</feature>
<evidence type="ECO:0000313" key="2">
    <source>
        <dbReference type="EMBL" id="MDP9822780.1"/>
    </source>
</evidence>
<gene>
    <name evidence="2" type="ORF">J2S59_002589</name>
</gene>
<reference evidence="2 3" key="1">
    <citation type="submission" date="2023-07" db="EMBL/GenBank/DDBJ databases">
        <title>Sequencing the genomes of 1000 actinobacteria strains.</title>
        <authorList>
            <person name="Klenk H.-P."/>
        </authorList>
    </citation>
    <scope>NUCLEOTIDE SEQUENCE [LARGE SCALE GENOMIC DNA]</scope>
    <source>
        <strain evidence="2 3">GD13</strain>
    </source>
</reference>
<feature type="region of interest" description="Disordered" evidence="1">
    <location>
        <begin position="126"/>
        <end position="163"/>
    </location>
</feature>
<dbReference type="RefSeq" id="WP_306825190.1">
    <property type="nucleotide sequence ID" value="NZ_JAUSQM010000001.1"/>
</dbReference>
<keyword evidence="3" id="KW-1185">Reference proteome</keyword>
<protein>
    <submittedName>
        <fullName evidence="2">Uncharacterized protein</fullName>
    </submittedName>
</protein>
<accession>A0ABT9NRV1</accession>
<dbReference type="EMBL" id="JAUSQM010000001">
    <property type="protein sequence ID" value="MDP9822780.1"/>
    <property type="molecule type" value="Genomic_DNA"/>
</dbReference>
<evidence type="ECO:0000256" key="1">
    <source>
        <dbReference type="SAM" id="MobiDB-lite"/>
    </source>
</evidence>
<sequence>MTHGGARLRSGPAPNPLSGRSDRFGLNFRELPTEGYSGKPPSFPLEKPTKRELTLWRDVWKLPQGHIWSQPGHEWRHGIVAMYVRQFVRCESEDVGAAHVAQLHRFADQIGLTDAGLAGMGWTAARSAPRSVDPPAQTGQRSSRDRITVVAPVDDQPKAGDVG</sequence>
<proteinExistence type="predicted"/>
<dbReference type="Proteomes" id="UP001240447">
    <property type="component" value="Unassembled WGS sequence"/>
</dbReference>